<evidence type="ECO:0000313" key="5">
    <source>
        <dbReference type="WBParaSite" id="PSAMB.scaffold1556size30033.g13716.t1"/>
    </source>
</evidence>
<sequence length="289" mass="31698">MVVQHLSTDQEFNVALDQAGARPVVVDFFATWCGPCQRIAPIVDQLSNQYPQAVFLKVDVDKCQGTAQSQGISAMPTFNFYVNKTKVDSLRGADPDQLAQKVKHWAESVGGGTGEASPVVGQIDLASFIDKSGMECLNESDDHPLRAFFGSNGAAKLVSDCDEQLIINLTFNQPVKIHSIVLKGPNDKGPKKVKLFINLPHTLDFDRAASTEAVQSFELTEDQVTKGEVVNLRFVKFQNVQNVQIFIENNLGDEDVTVIEDLKLYGSPLNSTNMQDFKRVAGKKGEVGH</sequence>
<dbReference type="SUPFAM" id="SSF49785">
    <property type="entry name" value="Galactose-binding domain-like"/>
    <property type="match status" value="1"/>
</dbReference>
<dbReference type="CDD" id="cd02947">
    <property type="entry name" value="TRX_family"/>
    <property type="match status" value="1"/>
</dbReference>
<evidence type="ECO:0000259" key="3">
    <source>
        <dbReference type="PROSITE" id="PS51532"/>
    </source>
</evidence>
<feature type="domain" description="Thioredoxin" evidence="2">
    <location>
        <begin position="1"/>
        <end position="107"/>
    </location>
</feature>
<dbReference type="InterPro" id="IPR036249">
    <property type="entry name" value="Thioredoxin-like_sf"/>
</dbReference>
<keyword evidence="4" id="KW-1185">Reference proteome</keyword>
<accession>A0A914V622</accession>
<dbReference type="FunFam" id="3.40.30.10:FF:000245">
    <property type="entry name" value="Thioredoxin"/>
    <property type="match status" value="1"/>
</dbReference>
<dbReference type="PANTHER" id="PTHR46115">
    <property type="entry name" value="THIOREDOXIN-LIKE PROTEIN 1"/>
    <property type="match status" value="1"/>
</dbReference>
<dbReference type="Gene3D" id="2.60.120.470">
    <property type="entry name" value="PITH domain"/>
    <property type="match status" value="1"/>
</dbReference>
<evidence type="ECO:0000256" key="1">
    <source>
        <dbReference type="ARBA" id="ARBA00023157"/>
    </source>
</evidence>
<evidence type="ECO:0000259" key="2">
    <source>
        <dbReference type="PROSITE" id="PS51352"/>
    </source>
</evidence>
<organism evidence="4 5">
    <name type="scientific">Plectus sambesii</name>
    <dbReference type="NCBI Taxonomy" id="2011161"/>
    <lineage>
        <taxon>Eukaryota</taxon>
        <taxon>Metazoa</taxon>
        <taxon>Ecdysozoa</taxon>
        <taxon>Nematoda</taxon>
        <taxon>Chromadorea</taxon>
        <taxon>Plectida</taxon>
        <taxon>Plectina</taxon>
        <taxon>Plectoidea</taxon>
        <taxon>Plectidae</taxon>
        <taxon>Plectus</taxon>
    </lineage>
</organism>
<evidence type="ECO:0000313" key="4">
    <source>
        <dbReference type="Proteomes" id="UP000887566"/>
    </source>
</evidence>
<dbReference type="Pfam" id="PF06201">
    <property type="entry name" value="PITH"/>
    <property type="match status" value="1"/>
</dbReference>
<reference evidence="5" key="1">
    <citation type="submission" date="2022-11" db="UniProtKB">
        <authorList>
            <consortium name="WormBaseParasite"/>
        </authorList>
    </citation>
    <scope>IDENTIFICATION</scope>
</reference>
<dbReference type="InterPro" id="IPR037047">
    <property type="entry name" value="PITH_dom_sf"/>
</dbReference>
<dbReference type="InterPro" id="IPR010400">
    <property type="entry name" value="PITH_dom"/>
</dbReference>
<name>A0A914V622_9BILA</name>
<feature type="domain" description="PITH" evidence="3">
    <location>
        <begin position="114"/>
        <end position="284"/>
    </location>
</feature>
<dbReference type="PRINTS" id="PR00421">
    <property type="entry name" value="THIOREDOXIN"/>
</dbReference>
<dbReference type="InterPro" id="IPR013766">
    <property type="entry name" value="Thioredoxin_domain"/>
</dbReference>
<dbReference type="GO" id="GO:0005737">
    <property type="term" value="C:cytoplasm"/>
    <property type="evidence" value="ECO:0007669"/>
    <property type="project" value="UniProtKB-ARBA"/>
</dbReference>
<dbReference type="PROSITE" id="PS51352">
    <property type="entry name" value="THIOREDOXIN_2"/>
    <property type="match status" value="1"/>
</dbReference>
<dbReference type="InterPro" id="IPR008979">
    <property type="entry name" value="Galactose-bd-like_sf"/>
</dbReference>
<proteinExistence type="predicted"/>
<dbReference type="PROSITE" id="PS51532">
    <property type="entry name" value="PITH"/>
    <property type="match status" value="1"/>
</dbReference>
<keyword evidence="1" id="KW-1015">Disulfide bond</keyword>
<dbReference type="InterPro" id="IPR017937">
    <property type="entry name" value="Thioredoxin_CS"/>
</dbReference>
<dbReference type="Proteomes" id="UP000887566">
    <property type="component" value="Unplaced"/>
</dbReference>
<dbReference type="SUPFAM" id="SSF52833">
    <property type="entry name" value="Thioredoxin-like"/>
    <property type="match status" value="1"/>
</dbReference>
<dbReference type="PROSITE" id="PS00194">
    <property type="entry name" value="THIOREDOXIN_1"/>
    <property type="match status" value="1"/>
</dbReference>
<dbReference type="AlphaFoldDB" id="A0A914V622"/>
<dbReference type="Pfam" id="PF00085">
    <property type="entry name" value="Thioredoxin"/>
    <property type="match status" value="1"/>
</dbReference>
<protein>
    <submittedName>
        <fullName evidence="5">Thioredoxin-like protein 1</fullName>
    </submittedName>
</protein>
<dbReference type="Gene3D" id="3.40.30.10">
    <property type="entry name" value="Glutaredoxin"/>
    <property type="match status" value="1"/>
</dbReference>
<dbReference type="WBParaSite" id="PSAMB.scaffold1556size30033.g13716.t1">
    <property type="protein sequence ID" value="PSAMB.scaffold1556size30033.g13716.t1"/>
    <property type="gene ID" value="PSAMB.scaffold1556size30033.g13716"/>
</dbReference>